<protein>
    <submittedName>
        <fullName evidence="1">Uncharacterized protein</fullName>
    </submittedName>
</protein>
<evidence type="ECO:0000313" key="2">
    <source>
        <dbReference type="Proteomes" id="UP001501637"/>
    </source>
</evidence>
<keyword evidence="2" id="KW-1185">Reference proteome</keyword>
<organism evidence="1 2">
    <name type="scientific">Streptomyces rectiviolaceus</name>
    <dbReference type="NCBI Taxonomy" id="332591"/>
    <lineage>
        <taxon>Bacteria</taxon>
        <taxon>Bacillati</taxon>
        <taxon>Actinomycetota</taxon>
        <taxon>Actinomycetes</taxon>
        <taxon>Kitasatosporales</taxon>
        <taxon>Streptomycetaceae</taxon>
        <taxon>Streptomyces</taxon>
    </lineage>
</organism>
<dbReference type="RefSeq" id="WP_344530914.1">
    <property type="nucleotide sequence ID" value="NZ_BAAAUG010000244.1"/>
</dbReference>
<sequence>MSTTQTRTEQAVVGRRVEFAFYSNLHGDAKTVWHPGTITATEPGLACIRLDGERRSGLHTPLDYEGLRYLDQVVAVPELPMGRFQPGTEHPGMHFVYGGVLVVEFDDGDLAAITDDRDKAEVAVAAYLREQAGLEAERAIGVELAALKPQWAVFEWQPEDAEYDWCWESAEEGDDQAVRIHYLPA</sequence>
<name>A0ABP6NN21_9ACTN</name>
<gene>
    <name evidence="1" type="ORF">GCM10010449_84210</name>
</gene>
<accession>A0ABP6NN21</accession>
<comment type="caution">
    <text evidence="1">The sequence shown here is derived from an EMBL/GenBank/DDBJ whole genome shotgun (WGS) entry which is preliminary data.</text>
</comment>
<proteinExistence type="predicted"/>
<evidence type="ECO:0000313" key="1">
    <source>
        <dbReference type="EMBL" id="GAA3153695.1"/>
    </source>
</evidence>
<reference evidence="2" key="1">
    <citation type="journal article" date="2019" name="Int. J. Syst. Evol. Microbiol.">
        <title>The Global Catalogue of Microorganisms (GCM) 10K type strain sequencing project: providing services to taxonomists for standard genome sequencing and annotation.</title>
        <authorList>
            <consortium name="The Broad Institute Genomics Platform"/>
            <consortium name="The Broad Institute Genome Sequencing Center for Infectious Disease"/>
            <person name="Wu L."/>
            <person name="Ma J."/>
        </authorList>
    </citation>
    <scope>NUCLEOTIDE SEQUENCE [LARGE SCALE GENOMIC DNA]</scope>
    <source>
        <strain evidence="2">JCM 9092</strain>
    </source>
</reference>
<dbReference type="Proteomes" id="UP001501637">
    <property type="component" value="Unassembled WGS sequence"/>
</dbReference>
<dbReference type="EMBL" id="BAAAUG010000244">
    <property type="protein sequence ID" value="GAA3153695.1"/>
    <property type="molecule type" value="Genomic_DNA"/>
</dbReference>